<dbReference type="GeneID" id="54576608"/>
<gene>
    <name evidence="4" type="ORF">BU26DRAFT_418947</name>
</gene>
<reference evidence="4" key="1">
    <citation type="journal article" date="2020" name="Stud. Mycol.">
        <title>101 Dothideomycetes genomes: a test case for predicting lifestyles and emergence of pathogens.</title>
        <authorList>
            <person name="Haridas S."/>
            <person name="Albert R."/>
            <person name="Binder M."/>
            <person name="Bloem J."/>
            <person name="Labutti K."/>
            <person name="Salamov A."/>
            <person name="Andreopoulos B."/>
            <person name="Baker S."/>
            <person name="Barry K."/>
            <person name="Bills G."/>
            <person name="Bluhm B."/>
            <person name="Cannon C."/>
            <person name="Castanera R."/>
            <person name="Culley D."/>
            <person name="Daum C."/>
            <person name="Ezra D."/>
            <person name="Gonzalez J."/>
            <person name="Henrissat B."/>
            <person name="Kuo A."/>
            <person name="Liang C."/>
            <person name="Lipzen A."/>
            <person name="Lutzoni F."/>
            <person name="Magnuson J."/>
            <person name="Mondo S."/>
            <person name="Nolan M."/>
            <person name="Ohm R."/>
            <person name="Pangilinan J."/>
            <person name="Park H.-J."/>
            <person name="Ramirez L."/>
            <person name="Alfaro M."/>
            <person name="Sun H."/>
            <person name="Tritt A."/>
            <person name="Yoshinaga Y."/>
            <person name="Zwiers L.-H."/>
            <person name="Turgeon B."/>
            <person name="Goodwin S."/>
            <person name="Spatafora J."/>
            <person name="Crous P."/>
            <person name="Grigoriev I."/>
        </authorList>
    </citation>
    <scope>NUCLEOTIDE SEQUENCE</scope>
    <source>
        <strain evidence="4">CBS 122368</strain>
    </source>
</reference>
<dbReference type="SMART" id="SM00822">
    <property type="entry name" value="PKS_KR"/>
    <property type="match status" value="1"/>
</dbReference>
<dbReference type="OrthoDB" id="1933717at2759"/>
<protein>
    <submittedName>
        <fullName evidence="4">NAD(P)-binding protein</fullName>
    </submittedName>
</protein>
<evidence type="ECO:0000256" key="2">
    <source>
        <dbReference type="ARBA" id="ARBA00023002"/>
    </source>
</evidence>
<evidence type="ECO:0000256" key="1">
    <source>
        <dbReference type="ARBA" id="ARBA00006484"/>
    </source>
</evidence>
<proteinExistence type="inferred from homology"/>
<comment type="similarity">
    <text evidence="1">Belongs to the short-chain dehydrogenases/reductases (SDR) family.</text>
</comment>
<dbReference type="SUPFAM" id="SSF51735">
    <property type="entry name" value="NAD(P)-binding Rossmann-fold domains"/>
    <property type="match status" value="1"/>
</dbReference>
<name>A0A6A6IRT8_9PLEO</name>
<evidence type="ECO:0000313" key="4">
    <source>
        <dbReference type="EMBL" id="KAF2252857.1"/>
    </source>
</evidence>
<keyword evidence="5" id="KW-1185">Reference proteome</keyword>
<evidence type="ECO:0000313" key="5">
    <source>
        <dbReference type="Proteomes" id="UP000800094"/>
    </source>
</evidence>
<accession>A0A6A6IRT8</accession>
<dbReference type="EMBL" id="ML987191">
    <property type="protein sequence ID" value="KAF2252857.1"/>
    <property type="molecule type" value="Genomic_DNA"/>
</dbReference>
<dbReference type="RefSeq" id="XP_033687861.1">
    <property type="nucleotide sequence ID" value="XM_033823278.1"/>
</dbReference>
<evidence type="ECO:0000259" key="3">
    <source>
        <dbReference type="SMART" id="SM00822"/>
    </source>
</evidence>
<dbReference type="AlphaFoldDB" id="A0A6A6IRT8"/>
<dbReference type="CDD" id="cd05233">
    <property type="entry name" value="SDR_c"/>
    <property type="match status" value="1"/>
</dbReference>
<dbReference type="Gene3D" id="3.40.50.720">
    <property type="entry name" value="NAD(P)-binding Rossmann-like Domain"/>
    <property type="match status" value="1"/>
</dbReference>
<dbReference type="InterPro" id="IPR002347">
    <property type="entry name" value="SDR_fam"/>
</dbReference>
<feature type="domain" description="Ketoreductase" evidence="3">
    <location>
        <begin position="41"/>
        <end position="230"/>
    </location>
</feature>
<organism evidence="4 5">
    <name type="scientific">Trematosphaeria pertusa</name>
    <dbReference type="NCBI Taxonomy" id="390896"/>
    <lineage>
        <taxon>Eukaryota</taxon>
        <taxon>Fungi</taxon>
        <taxon>Dikarya</taxon>
        <taxon>Ascomycota</taxon>
        <taxon>Pezizomycotina</taxon>
        <taxon>Dothideomycetes</taxon>
        <taxon>Pleosporomycetidae</taxon>
        <taxon>Pleosporales</taxon>
        <taxon>Massarineae</taxon>
        <taxon>Trematosphaeriaceae</taxon>
        <taxon>Trematosphaeria</taxon>
    </lineage>
</organism>
<dbReference type="PRINTS" id="PR00081">
    <property type="entry name" value="GDHRDH"/>
</dbReference>
<keyword evidence="2" id="KW-0560">Oxidoreductase</keyword>
<dbReference type="PANTHER" id="PTHR43115">
    <property type="entry name" value="DEHYDROGENASE/REDUCTASE SDR FAMILY MEMBER 11"/>
    <property type="match status" value="1"/>
</dbReference>
<dbReference type="Proteomes" id="UP000800094">
    <property type="component" value="Unassembled WGS sequence"/>
</dbReference>
<dbReference type="GO" id="GO:0016491">
    <property type="term" value="F:oxidoreductase activity"/>
    <property type="evidence" value="ECO:0007669"/>
    <property type="project" value="UniProtKB-KW"/>
</dbReference>
<dbReference type="InterPro" id="IPR057326">
    <property type="entry name" value="KR_dom"/>
</dbReference>
<dbReference type="Pfam" id="PF00106">
    <property type="entry name" value="adh_short"/>
    <property type="match status" value="1"/>
</dbReference>
<dbReference type="InterPro" id="IPR036291">
    <property type="entry name" value="NAD(P)-bd_dom_sf"/>
</dbReference>
<sequence length="307" mass="32857">MGSADVDPDLYTKMQNLTSTYHRDVYPAVSPTNPSNSAAGKVVLITGASRGIGKAIAPSWAAAGASGIALCSRKAEDLTSTIEDIKAANPKTETLAVSCDVTQDAQVASLFAQIQQKFGKLDVVIANAGVGNQGSAFPKIGEMDPHAWWNDMQVNVRGVHLTAHHYIRTFGPSPSGTFINMTSSAATIVIPGISSYNMSKDACIRLVEFLDVEYPELRAFSLNPGIVKGIAKMEAYQPFALDTVELTGAFTVWLSSGRADKIRGGYVSVNWDVEELERHGEEIREKGLLKSKFLAGVLGPQGYAFGK</sequence>
<dbReference type="PANTHER" id="PTHR43115:SF4">
    <property type="entry name" value="DEHYDROGENASE_REDUCTASE SDR FAMILY MEMBER 11"/>
    <property type="match status" value="1"/>
</dbReference>